<dbReference type="EMBL" id="ML208432">
    <property type="protein sequence ID" value="TFK65580.1"/>
    <property type="molecule type" value="Genomic_DNA"/>
</dbReference>
<keyword evidence="2" id="KW-1185">Reference proteome</keyword>
<evidence type="ECO:0000313" key="1">
    <source>
        <dbReference type="EMBL" id="TFK65580.1"/>
    </source>
</evidence>
<evidence type="ECO:0000313" key="2">
    <source>
        <dbReference type="Proteomes" id="UP000308600"/>
    </source>
</evidence>
<reference evidence="1 2" key="1">
    <citation type="journal article" date="2019" name="Nat. Ecol. Evol.">
        <title>Megaphylogeny resolves global patterns of mushroom evolution.</title>
        <authorList>
            <person name="Varga T."/>
            <person name="Krizsan K."/>
            <person name="Foldi C."/>
            <person name="Dima B."/>
            <person name="Sanchez-Garcia M."/>
            <person name="Sanchez-Ramirez S."/>
            <person name="Szollosi G.J."/>
            <person name="Szarkandi J.G."/>
            <person name="Papp V."/>
            <person name="Albert L."/>
            <person name="Andreopoulos W."/>
            <person name="Angelini C."/>
            <person name="Antonin V."/>
            <person name="Barry K.W."/>
            <person name="Bougher N.L."/>
            <person name="Buchanan P."/>
            <person name="Buyck B."/>
            <person name="Bense V."/>
            <person name="Catcheside P."/>
            <person name="Chovatia M."/>
            <person name="Cooper J."/>
            <person name="Damon W."/>
            <person name="Desjardin D."/>
            <person name="Finy P."/>
            <person name="Geml J."/>
            <person name="Haridas S."/>
            <person name="Hughes K."/>
            <person name="Justo A."/>
            <person name="Karasinski D."/>
            <person name="Kautmanova I."/>
            <person name="Kiss B."/>
            <person name="Kocsube S."/>
            <person name="Kotiranta H."/>
            <person name="LaButti K.M."/>
            <person name="Lechner B.E."/>
            <person name="Liimatainen K."/>
            <person name="Lipzen A."/>
            <person name="Lukacs Z."/>
            <person name="Mihaltcheva S."/>
            <person name="Morgado L.N."/>
            <person name="Niskanen T."/>
            <person name="Noordeloos M.E."/>
            <person name="Ohm R.A."/>
            <person name="Ortiz-Santana B."/>
            <person name="Ovrebo C."/>
            <person name="Racz N."/>
            <person name="Riley R."/>
            <person name="Savchenko A."/>
            <person name="Shiryaev A."/>
            <person name="Soop K."/>
            <person name="Spirin V."/>
            <person name="Szebenyi C."/>
            <person name="Tomsovsky M."/>
            <person name="Tulloss R.E."/>
            <person name="Uehling J."/>
            <person name="Grigoriev I.V."/>
            <person name="Vagvolgyi C."/>
            <person name="Papp T."/>
            <person name="Martin F.M."/>
            <person name="Miettinen O."/>
            <person name="Hibbett D.S."/>
            <person name="Nagy L.G."/>
        </authorList>
    </citation>
    <scope>NUCLEOTIDE SEQUENCE [LARGE SCALE GENOMIC DNA]</scope>
    <source>
        <strain evidence="1 2">NL-1719</strain>
    </source>
</reference>
<organism evidence="1 2">
    <name type="scientific">Pluteus cervinus</name>
    <dbReference type="NCBI Taxonomy" id="181527"/>
    <lineage>
        <taxon>Eukaryota</taxon>
        <taxon>Fungi</taxon>
        <taxon>Dikarya</taxon>
        <taxon>Basidiomycota</taxon>
        <taxon>Agaricomycotina</taxon>
        <taxon>Agaricomycetes</taxon>
        <taxon>Agaricomycetidae</taxon>
        <taxon>Agaricales</taxon>
        <taxon>Pluteineae</taxon>
        <taxon>Pluteaceae</taxon>
        <taxon>Pluteus</taxon>
    </lineage>
</organism>
<gene>
    <name evidence="1" type="ORF">BDN72DRAFT_962431</name>
</gene>
<proteinExistence type="predicted"/>
<feature type="non-terminal residue" evidence="1">
    <location>
        <position position="220"/>
    </location>
</feature>
<dbReference type="Proteomes" id="UP000308600">
    <property type="component" value="Unassembled WGS sequence"/>
</dbReference>
<name>A0ACD3AIT0_9AGAR</name>
<protein>
    <submittedName>
        <fullName evidence="1">Uncharacterized protein</fullName>
    </submittedName>
</protein>
<accession>A0ACD3AIT0</accession>
<sequence length="220" mass="25949">MDAPYHVDEYSYTRNDAFNDDQDASFMSRMRFTPPLTSAYPLESRQGAVPQPQTGDYASTSATTTPRPMDETSSGNSSPNNYRRPHRRPRTQRPVVLFERHVQQLELEARQREATSSPTIPRYPYNADEFEQPLHHISHEYREPKLQLQPLNPVSFYAVQPYRSDNDHELQRRQYYGQLRTNSIYKQREEEVEVNWTFDTIFDQIMVLRDEAAEKERWGG</sequence>